<evidence type="ECO:0000256" key="14">
    <source>
        <dbReference type="SAM" id="SignalP"/>
    </source>
</evidence>
<dbReference type="GO" id="GO:0000139">
    <property type="term" value="C:Golgi membrane"/>
    <property type="evidence" value="ECO:0007669"/>
    <property type="project" value="UniProtKB-SubCell"/>
</dbReference>
<keyword evidence="10" id="KW-1133">Transmembrane helix</keyword>
<evidence type="ECO:0000256" key="1">
    <source>
        <dbReference type="ARBA" id="ARBA00001936"/>
    </source>
</evidence>
<evidence type="ECO:0000256" key="10">
    <source>
        <dbReference type="ARBA" id="ARBA00022989"/>
    </source>
</evidence>
<dbReference type="EMBL" id="CAHIKZ030001101">
    <property type="protein sequence ID" value="CAE1252496.1"/>
    <property type="molecule type" value="Genomic_DNA"/>
</dbReference>
<comment type="pathway">
    <text evidence="3">Protein modification; protein glycosylation.</text>
</comment>
<evidence type="ECO:0000256" key="9">
    <source>
        <dbReference type="ARBA" id="ARBA00022968"/>
    </source>
</evidence>
<comment type="cofactor">
    <cofactor evidence="1">
        <name>Mn(2+)</name>
        <dbReference type="ChEBI" id="CHEBI:29035"/>
    </cofactor>
</comment>
<dbReference type="Proteomes" id="UP000597762">
    <property type="component" value="Unassembled WGS sequence"/>
</dbReference>
<evidence type="ECO:0000256" key="7">
    <source>
        <dbReference type="ARBA" id="ARBA00022692"/>
    </source>
</evidence>
<accession>A0A812C1P6</accession>
<dbReference type="SUPFAM" id="SSF53448">
    <property type="entry name" value="Nucleotide-diphospho-sugar transferases"/>
    <property type="match status" value="1"/>
</dbReference>
<evidence type="ECO:0000256" key="6">
    <source>
        <dbReference type="ARBA" id="ARBA00022679"/>
    </source>
</evidence>
<keyword evidence="7" id="KW-0812">Transmembrane</keyword>
<dbReference type="GO" id="GO:0016266">
    <property type="term" value="P:protein O-linked glycosylation via N-acetyl-galactosamine"/>
    <property type="evidence" value="ECO:0007669"/>
    <property type="project" value="TreeGrafter"/>
</dbReference>
<keyword evidence="11" id="KW-0333">Golgi apparatus</keyword>
<organism evidence="16 17">
    <name type="scientific">Acanthosepion pharaonis</name>
    <name type="common">Pharaoh cuttlefish</name>
    <name type="synonym">Sepia pharaonis</name>
    <dbReference type="NCBI Taxonomy" id="158019"/>
    <lineage>
        <taxon>Eukaryota</taxon>
        <taxon>Metazoa</taxon>
        <taxon>Spiralia</taxon>
        <taxon>Lophotrochozoa</taxon>
        <taxon>Mollusca</taxon>
        <taxon>Cephalopoda</taxon>
        <taxon>Coleoidea</taxon>
        <taxon>Decapodiformes</taxon>
        <taxon>Sepiida</taxon>
        <taxon>Sepiina</taxon>
        <taxon>Sepiidae</taxon>
        <taxon>Acanthosepion</taxon>
    </lineage>
</organism>
<evidence type="ECO:0000313" key="17">
    <source>
        <dbReference type="Proteomes" id="UP000597762"/>
    </source>
</evidence>
<dbReference type="InterPro" id="IPR004139">
    <property type="entry name" value="Glyco_trans_13"/>
</dbReference>
<dbReference type="AlphaFoldDB" id="A0A812C1P6"/>
<proteinExistence type="inferred from homology"/>
<dbReference type="Pfam" id="PF03071">
    <property type="entry name" value="GNT-I"/>
    <property type="match status" value="1"/>
</dbReference>
<evidence type="ECO:0000259" key="15">
    <source>
        <dbReference type="Pfam" id="PF15711"/>
    </source>
</evidence>
<keyword evidence="9" id="KW-0735">Signal-anchor</keyword>
<keyword evidence="5 16" id="KW-0328">Glycosyltransferase</keyword>
<feature type="signal peptide" evidence="14">
    <location>
        <begin position="1"/>
        <end position="16"/>
    </location>
</feature>
<sequence length="784" mass="89721">MYSIVLSVYFFLLAQTGDKCIVDCPRSQYSFYVKSGDGLKSGPIICFNNEELISPRLKNTHRGINAVFIDVKTKKVSSVTYFDTYVEDFALIRYLKRDVPDEAIVLMASFDEMSSSLKADGRKWLKSFGSNLIDKVGFRDAFVLIGQRGLKPGHAIEFNRKNKKDFAPVIEKSGCFSMPMGPLAPVQMMITEILVGNKIKYGERIEFCGMKSACTNDTFPAHLFTGKDNVEYPQICVDELLIMAKGLNHAGRGMNIVTYNPDTKKVQHVSTFDTYKEDSTDLEMFLESLPARIIIMVAVWDDAAIKLSNHARVLFNSLGSSMIQNLKFRDVWYFVGQKGIEGFSTFEQISYAKPDSGWPNALQLSACIPYKMKGTKVRPDPMVYRNDARREFCLKYEGYVEFCDYGHIDDMIKPVSLVDNTFRGHKIFTTPIVIIPGVDHNAVVNTFQTTIMQSGLNPKMVLVCWDEKFPEFAELAELFGFQNRSLLSSTRYTEVMMKAIDMAWKVFPQQEHIIFIEEELLLSPDFLFYMAQSLPALEVDTSLLAVSAWNYNGYENTSENRSLLYRVEDFPGLGFMLKKDIYLNHMKDRLKECCSRRIWDGWSIKNLADAEVIVPDVSRVYRQPFLNSASNEDYLKILFHKPRMTNLEQHVKLSAVKDLKKDVYESSLQSLLKNSVPLDISYFKDCLKNSPTFLHIQYPQKKGNYVVYYEQSNIKDFDVLGNISKCFGFFIHMDYKPKGLHRGLLRFTHHGNLIFLIGSQSSYYELKPQNHEALTKKSTLLVAG</sequence>
<evidence type="ECO:0000256" key="13">
    <source>
        <dbReference type="ARBA" id="ARBA00023211"/>
    </source>
</evidence>
<keyword evidence="8" id="KW-0479">Metal-binding</keyword>
<evidence type="ECO:0000256" key="3">
    <source>
        <dbReference type="ARBA" id="ARBA00004922"/>
    </source>
</evidence>
<feature type="domain" description="ILEI/PANDER" evidence="15">
    <location>
        <begin position="252"/>
        <end position="339"/>
    </location>
</feature>
<keyword evidence="6 16" id="KW-0808">Transferase</keyword>
<evidence type="ECO:0000256" key="12">
    <source>
        <dbReference type="ARBA" id="ARBA00023136"/>
    </source>
</evidence>
<dbReference type="InterPro" id="IPR029044">
    <property type="entry name" value="Nucleotide-diphossugar_trans"/>
</dbReference>
<dbReference type="InterPro" id="IPR052463">
    <property type="entry name" value="O-linked_mannose_GnT"/>
</dbReference>
<protein>
    <submittedName>
        <fullName evidence="16">POMGNT1</fullName>
        <ecNumber evidence="16">2.4.1.-</ecNumber>
    </submittedName>
</protein>
<feature type="domain" description="ILEI/PANDER" evidence="15">
    <location>
        <begin position="62"/>
        <end position="149"/>
    </location>
</feature>
<dbReference type="InterPro" id="IPR039477">
    <property type="entry name" value="ILEI/PANDER_dom"/>
</dbReference>
<dbReference type="PROSITE" id="PS52031">
    <property type="entry name" value="GG_LECTIN"/>
    <property type="match status" value="2"/>
</dbReference>
<dbReference type="GO" id="GO:0046872">
    <property type="term" value="F:metal ion binding"/>
    <property type="evidence" value="ECO:0007669"/>
    <property type="project" value="UniProtKB-KW"/>
</dbReference>
<keyword evidence="12" id="KW-0472">Membrane</keyword>
<comment type="subcellular location">
    <subcellularLocation>
        <location evidence="2">Golgi apparatus membrane</location>
        <topology evidence="2">Single-pass type II membrane protein</topology>
    </subcellularLocation>
</comment>
<keyword evidence="14" id="KW-0732">Signal</keyword>
<keyword evidence="13" id="KW-0464">Manganese</keyword>
<dbReference type="Pfam" id="PF15711">
    <property type="entry name" value="ILEI"/>
    <property type="match status" value="2"/>
</dbReference>
<evidence type="ECO:0000256" key="4">
    <source>
        <dbReference type="ARBA" id="ARBA00006492"/>
    </source>
</evidence>
<dbReference type="PANTHER" id="PTHR46396:SF2">
    <property type="entry name" value="ILEI_PANDER DOMAIN-CONTAINING PROTEIN"/>
    <property type="match status" value="1"/>
</dbReference>
<evidence type="ECO:0000256" key="5">
    <source>
        <dbReference type="ARBA" id="ARBA00022676"/>
    </source>
</evidence>
<evidence type="ECO:0000256" key="11">
    <source>
        <dbReference type="ARBA" id="ARBA00023034"/>
    </source>
</evidence>
<dbReference type="Gene3D" id="3.90.550.10">
    <property type="entry name" value="Spore Coat Polysaccharide Biosynthesis Protein SpsA, Chain A"/>
    <property type="match status" value="1"/>
</dbReference>
<keyword evidence="17" id="KW-1185">Reference proteome</keyword>
<evidence type="ECO:0000256" key="2">
    <source>
        <dbReference type="ARBA" id="ARBA00004323"/>
    </source>
</evidence>
<evidence type="ECO:0000256" key="8">
    <source>
        <dbReference type="ARBA" id="ARBA00022723"/>
    </source>
</evidence>
<dbReference type="EC" id="2.4.1.-" evidence="16"/>
<dbReference type="GO" id="GO:0047223">
    <property type="term" value="F:beta-1,3-galactosyl-O-glycosyl-glycoprotein beta-1,3-N-acetylglucosaminyltransferase activity"/>
    <property type="evidence" value="ECO:0007669"/>
    <property type="project" value="TreeGrafter"/>
</dbReference>
<evidence type="ECO:0000313" key="16">
    <source>
        <dbReference type="EMBL" id="CAE1252496.1"/>
    </source>
</evidence>
<dbReference type="UniPathway" id="UPA00378"/>
<feature type="chain" id="PRO_5032752272" evidence="14">
    <location>
        <begin position="17"/>
        <end position="784"/>
    </location>
</feature>
<gene>
    <name evidence="16" type="ORF">SPHA_28015</name>
</gene>
<comment type="caution">
    <text evidence="16">The sequence shown here is derived from an EMBL/GenBank/DDBJ whole genome shotgun (WGS) entry which is preliminary data.</text>
</comment>
<name>A0A812C1P6_ACAPH</name>
<comment type="similarity">
    <text evidence="4">Belongs to the glycosyltransferase 13 family.</text>
</comment>
<dbReference type="PANTHER" id="PTHR46396">
    <property type="entry name" value="PROTEIN O-LINKED-MANNOSE BETA-1,2-N-ACETYLGLUCOSAMINYLTRANSFERASE 1"/>
    <property type="match status" value="1"/>
</dbReference>
<dbReference type="OrthoDB" id="440755at2759"/>
<reference evidence="16" key="1">
    <citation type="submission" date="2021-01" db="EMBL/GenBank/DDBJ databases">
        <authorList>
            <person name="Li R."/>
            <person name="Bekaert M."/>
        </authorList>
    </citation>
    <scope>NUCLEOTIDE SEQUENCE</scope>
    <source>
        <strain evidence="16">Farmed</strain>
    </source>
</reference>